<dbReference type="InterPro" id="IPR050237">
    <property type="entry name" value="ATP-dep_AMP-bd_enzyme"/>
</dbReference>
<protein>
    <submittedName>
        <fullName evidence="3">AMP-binding protein</fullName>
    </submittedName>
</protein>
<sequence>MKGLRAEAHFGDRVVRCFIERPANIGAMLAAAAAANPARDALVDGEIRLSHTELDNYVGSLAAGLARRGIAPGDRVGLIVRNRWRFVAGLLGIIRAGAIAVPIPVRSSAPETEYILNDAGANLTIVDDGLEALLPDGAGRALIGDAGPEGFDALAAGDAIPAHEAAEEDVAVILYTSGTTGRPKGAMLTHLNIVHSSLAYRDAFALGPEDRTIVAVPASHVTGLIAGVFAPLCVGGAVVMQERFEAEAFLALAAAERMSFTVMVPAMYNLLLLRANLAEHDLSAWRVGAFGGAPMPVATIERLGAAVPGLVLAQAYGATETTSPATIMPLGGQIERPASVGAPVPCADIRIMDPEGREVPPGASGEVWIGGPMIVPGYWRMPDKTAESFHGGYWRSGDVGSMSEAGFLQIHDRLKDLINRGGYKIYSAEVENALAFHPAVAEVAVVPRPDPILGEKTHAFVLLSDASAKAEQLRDFCRERLSDYKTPDVFTFVTEPLPRNANGKVMKQTLRERAATTDR</sequence>
<dbReference type="SUPFAM" id="SSF56801">
    <property type="entry name" value="Acetyl-CoA synthetase-like"/>
    <property type="match status" value="1"/>
</dbReference>
<dbReference type="InterPro" id="IPR042099">
    <property type="entry name" value="ANL_N_sf"/>
</dbReference>
<dbReference type="InterPro" id="IPR020459">
    <property type="entry name" value="AMP-binding"/>
</dbReference>
<name>A0A7L5BWL4_9RHOB</name>
<evidence type="ECO:0000259" key="1">
    <source>
        <dbReference type="Pfam" id="PF00501"/>
    </source>
</evidence>
<reference evidence="3 4" key="1">
    <citation type="submission" date="2020-02" db="EMBL/GenBank/DDBJ databases">
        <title>complete genome sequence of Rhodobacteraceae bacterium.</title>
        <authorList>
            <person name="Park J."/>
            <person name="Kim Y.-S."/>
            <person name="Kim K.-H."/>
        </authorList>
    </citation>
    <scope>NUCLEOTIDE SEQUENCE [LARGE SCALE GENOMIC DNA]</scope>
    <source>
        <strain evidence="3 4">RR4-56</strain>
    </source>
</reference>
<dbReference type="PANTHER" id="PTHR43767">
    <property type="entry name" value="LONG-CHAIN-FATTY-ACID--COA LIGASE"/>
    <property type="match status" value="1"/>
</dbReference>
<feature type="domain" description="AMP-binding enzyme C-terminal" evidence="2">
    <location>
        <begin position="429"/>
        <end position="504"/>
    </location>
</feature>
<dbReference type="Gene3D" id="3.30.300.30">
    <property type="match status" value="1"/>
</dbReference>
<dbReference type="InterPro" id="IPR025110">
    <property type="entry name" value="AMP-bd_C"/>
</dbReference>
<keyword evidence="4" id="KW-1185">Reference proteome</keyword>
<dbReference type="Gene3D" id="3.40.50.12780">
    <property type="entry name" value="N-terminal domain of ligase-like"/>
    <property type="match status" value="1"/>
</dbReference>
<dbReference type="Pfam" id="PF13193">
    <property type="entry name" value="AMP-binding_C"/>
    <property type="match status" value="1"/>
</dbReference>
<dbReference type="InterPro" id="IPR000873">
    <property type="entry name" value="AMP-dep_synth/lig_dom"/>
</dbReference>
<organism evidence="3 4">
    <name type="scientific">Pikeienuella piscinae</name>
    <dbReference type="NCBI Taxonomy" id="2748098"/>
    <lineage>
        <taxon>Bacteria</taxon>
        <taxon>Pseudomonadati</taxon>
        <taxon>Pseudomonadota</taxon>
        <taxon>Alphaproteobacteria</taxon>
        <taxon>Rhodobacterales</taxon>
        <taxon>Paracoccaceae</taxon>
        <taxon>Pikeienuella</taxon>
    </lineage>
</organism>
<dbReference type="PRINTS" id="PR00154">
    <property type="entry name" value="AMPBINDING"/>
</dbReference>
<proteinExistence type="predicted"/>
<dbReference type="RefSeq" id="WP_165094272.1">
    <property type="nucleotide sequence ID" value="NZ_CP049056.1"/>
</dbReference>
<dbReference type="EMBL" id="CP049056">
    <property type="protein sequence ID" value="QIE54274.1"/>
    <property type="molecule type" value="Genomic_DNA"/>
</dbReference>
<dbReference type="PROSITE" id="PS00455">
    <property type="entry name" value="AMP_BINDING"/>
    <property type="match status" value="1"/>
</dbReference>
<dbReference type="KEGG" id="hdh:G5B40_01725"/>
<evidence type="ECO:0000313" key="4">
    <source>
        <dbReference type="Proteomes" id="UP000503336"/>
    </source>
</evidence>
<dbReference type="Proteomes" id="UP000503336">
    <property type="component" value="Chromosome"/>
</dbReference>
<evidence type="ECO:0000313" key="3">
    <source>
        <dbReference type="EMBL" id="QIE54274.1"/>
    </source>
</evidence>
<dbReference type="InterPro" id="IPR045851">
    <property type="entry name" value="AMP-bd_C_sf"/>
</dbReference>
<dbReference type="GO" id="GO:0016878">
    <property type="term" value="F:acid-thiol ligase activity"/>
    <property type="evidence" value="ECO:0007669"/>
    <property type="project" value="UniProtKB-ARBA"/>
</dbReference>
<gene>
    <name evidence="3" type="ORF">G5B40_01725</name>
</gene>
<feature type="domain" description="AMP-dependent synthetase/ligase" evidence="1">
    <location>
        <begin position="30"/>
        <end position="379"/>
    </location>
</feature>
<accession>A0A7L5BWL4</accession>
<dbReference type="Pfam" id="PF00501">
    <property type="entry name" value="AMP-binding"/>
    <property type="match status" value="1"/>
</dbReference>
<dbReference type="InterPro" id="IPR020845">
    <property type="entry name" value="AMP-binding_CS"/>
</dbReference>
<dbReference type="AlphaFoldDB" id="A0A7L5BWL4"/>
<evidence type="ECO:0000259" key="2">
    <source>
        <dbReference type="Pfam" id="PF13193"/>
    </source>
</evidence>
<dbReference type="PANTHER" id="PTHR43767:SF1">
    <property type="entry name" value="NONRIBOSOMAL PEPTIDE SYNTHASE PES1 (EUROFUNG)-RELATED"/>
    <property type="match status" value="1"/>
</dbReference>